<accession>A0A0P1BBE9</accession>
<name>A0A0P1BBE9_9BASI</name>
<feature type="compositionally biased region" description="Low complexity" evidence="1">
    <location>
        <begin position="203"/>
        <end position="212"/>
    </location>
</feature>
<evidence type="ECO:0000313" key="3">
    <source>
        <dbReference type="Proteomes" id="UP000054845"/>
    </source>
</evidence>
<proteinExistence type="predicted"/>
<evidence type="ECO:0000256" key="1">
    <source>
        <dbReference type="SAM" id="MobiDB-lite"/>
    </source>
</evidence>
<reference evidence="2 3" key="1">
    <citation type="submission" date="2014-09" db="EMBL/GenBank/DDBJ databases">
        <authorList>
            <person name="Magalhaes I.L.F."/>
            <person name="Oliveira U."/>
            <person name="Santos F.R."/>
            <person name="Vidigal T.H.D.A."/>
            <person name="Brescovit A.D."/>
            <person name="Santos A.J."/>
        </authorList>
    </citation>
    <scope>NUCLEOTIDE SEQUENCE [LARGE SCALE GENOMIC DNA]</scope>
</reference>
<dbReference type="OrthoDB" id="10496371at2759"/>
<dbReference type="EMBL" id="CCYA01000149">
    <property type="protein sequence ID" value="CEH12468.1"/>
    <property type="molecule type" value="Genomic_DNA"/>
</dbReference>
<dbReference type="Proteomes" id="UP000054845">
    <property type="component" value="Unassembled WGS sequence"/>
</dbReference>
<keyword evidence="3" id="KW-1185">Reference proteome</keyword>
<dbReference type="AlphaFoldDB" id="A0A0P1BBE9"/>
<sequence length="262" mass="28256">MQFATGSTDSLPIYAVICPANSVQMGKSATTSALASKLSDLPSANICGDDAKLNIDARRFQRRSMPHSRSMVRRSTDKRCSAVSFESRYGVPLDAQTRRDIFGEEQSRLMLGLTEEAQTRQQWHITLLPDDESPEASRSSTETEAERASEAESAGHAARARARARAHAPAPATAVPCDFTRTKASSQPSKPTGSELQSVATGSSPSSPRLNPRSLNLQTALVLPALTTVTCPTTPRLSARMLLKTSIGAELENIGLKRLFSR</sequence>
<protein>
    <submittedName>
        <fullName evidence="2">Uncharacterized protein</fullName>
    </submittedName>
</protein>
<feature type="compositionally biased region" description="Polar residues" evidence="1">
    <location>
        <begin position="182"/>
        <end position="202"/>
    </location>
</feature>
<feature type="region of interest" description="Disordered" evidence="1">
    <location>
        <begin position="126"/>
        <end position="212"/>
    </location>
</feature>
<evidence type="ECO:0000313" key="2">
    <source>
        <dbReference type="EMBL" id="CEH12468.1"/>
    </source>
</evidence>
<organism evidence="2 3">
    <name type="scientific">Ceraceosorus bombacis</name>
    <dbReference type="NCBI Taxonomy" id="401625"/>
    <lineage>
        <taxon>Eukaryota</taxon>
        <taxon>Fungi</taxon>
        <taxon>Dikarya</taxon>
        <taxon>Basidiomycota</taxon>
        <taxon>Ustilaginomycotina</taxon>
        <taxon>Exobasidiomycetes</taxon>
        <taxon>Ceraceosorales</taxon>
        <taxon>Ceraceosoraceae</taxon>
        <taxon>Ceraceosorus</taxon>
    </lineage>
</organism>